<protein>
    <recommendedName>
        <fullName evidence="3">DUF721 domain-containing protein</fullName>
    </recommendedName>
</protein>
<dbReference type="OrthoDB" id="5573878at2"/>
<sequence>MVKKTSSFKPIAALQSRSLSQLQHHIATQQQLTQHVKNVLPESLANQVLHCILKNNQLLIYTHSANWASQLRFYSRVIIDATTESIGVTISTVQTKVIAKPNAPDINTRKVNVPSAEKIEFIRDYSASIQDDQLKAALLKLSDTLTQLSSRKP</sequence>
<dbReference type="Proteomes" id="UP000195442">
    <property type="component" value="Unassembled WGS sequence"/>
</dbReference>
<keyword evidence="2" id="KW-1185">Reference proteome</keyword>
<dbReference type="RefSeq" id="WP_087148249.1">
    <property type="nucleotide sequence ID" value="NZ_FUKJ01000424.1"/>
</dbReference>
<dbReference type="Pfam" id="PF05258">
    <property type="entry name" value="DciA"/>
    <property type="match status" value="1"/>
</dbReference>
<dbReference type="EMBL" id="FUKJ01000424">
    <property type="protein sequence ID" value="SJM95517.1"/>
    <property type="molecule type" value="Genomic_DNA"/>
</dbReference>
<accession>A0A1R4HH25</accession>
<dbReference type="AlphaFoldDB" id="A0A1R4HH25"/>
<evidence type="ECO:0008006" key="3">
    <source>
        <dbReference type="Google" id="ProtNLM"/>
    </source>
</evidence>
<organism evidence="1 2">
    <name type="scientific">Crenothrix polyspora</name>
    <dbReference type="NCBI Taxonomy" id="360316"/>
    <lineage>
        <taxon>Bacteria</taxon>
        <taxon>Pseudomonadati</taxon>
        <taxon>Pseudomonadota</taxon>
        <taxon>Gammaproteobacteria</taxon>
        <taxon>Methylococcales</taxon>
        <taxon>Crenotrichaceae</taxon>
        <taxon>Crenothrix</taxon>
    </lineage>
</organism>
<reference evidence="2" key="1">
    <citation type="submission" date="2017-02" db="EMBL/GenBank/DDBJ databases">
        <authorList>
            <person name="Daims H."/>
        </authorList>
    </citation>
    <scope>NUCLEOTIDE SEQUENCE [LARGE SCALE GENOMIC DNA]</scope>
</reference>
<dbReference type="InterPro" id="IPR007922">
    <property type="entry name" value="DciA-like"/>
</dbReference>
<name>A0A1R4HH25_9GAMM</name>
<gene>
    <name evidence="1" type="ORF">CRENPOLYSF2_60003</name>
</gene>
<evidence type="ECO:0000313" key="2">
    <source>
        <dbReference type="Proteomes" id="UP000195442"/>
    </source>
</evidence>
<evidence type="ECO:0000313" key="1">
    <source>
        <dbReference type="EMBL" id="SJM95517.1"/>
    </source>
</evidence>
<proteinExistence type="predicted"/>